<keyword evidence="1 4" id="KW-0639">Primosome</keyword>
<evidence type="ECO:0000313" key="5">
    <source>
        <dbReference type="EMBL" id="AVP57295.1"/>
    </source>
</evidence>
<evidence type="ECO:0000256" key="3">
    <source>
        <dbReference type="ARBA" id="ARBA00023125"/>
    </source>
</evidence>
<dbReference type="PIRSF" id="PIRSF003135">
    <property type="entry name" value="Primosomal_n"/>
    <property type="match status" value="1"/>
</dbReference>
<comment type="similarity">
    <text evidence="4">Belongs to the PriB family.</text>
</comment>
<dbReference type="RefSeq" id="WP_106845851.1">
    <property type="nucleotide sequence ID" value="NZ_CP027792.1"/>
</dbReference>
<dbReference type="GO" id="GO:0006269">
    <property type="term" value="P:DNA replication, synthesis of primer"/>
    <property type="evidence" value="ECO:0007669"/>
    <property type="project" value="UniProtKB-KW"/>
</dbReference>
<comment type="function">
    <text evidence="4">Involved in the restart of stalled replication forks, which reloads the replicative helicase on sites other than the origin of replication; the PriA-PriB pathway is the major replication restart pathway. During primosome assembly it facilitates complex formation between PriA and DnaT on DNA; stabilizes PriA on DNA. Stimulates the DNA unwinding activity of PriA helicase.</text>
</comment>
<evidence type="ECO:0000313" key="6">
    <source>
        <dbReference type="Proteomes" id="UP000241829"/>
    </source>
</evidence>
<reference evidence="6" key="1">
    <citation type="submission" date="2018-03" db="EMBL/GenBank/DDBJ databases">
        <title>Genome sequencing of Melaminivora sp. strain SC2-7.</title>
        <authorList>
            <person name="Kim S.-J."/>
            <person name="Heo J."/>
            <person name="Ahn J.-H."/>
            <person name="Kwon S.-W."/>
        </authorList>
    </citation>
    <scope>NUCLEOTIDE SEQUENCE [LARGE SCALE GENOMIC DNA]</scope>
    <source>
        <strain evidence="6">SC2-7</strain>
    </source>
</reference>
<dbReference type="HAMAP" id="MF_00720">
    <property type="entry name" value="PriB"/>
    <property type="match status" value="1"/>
</dbReference>
<dbReference type="EMBL" id="CP027792">
    <property type="protein sequence ID" value="AVP57295.1"/>
    <property type="molecule type" value="Genomic_DNA"/>
</dbReference>
<dbReference type="GO" id="GO:1990077">
    <property type="term" value="C:primosome complex"/>
    <property type="evidence" value="ECO:0007669"/>
    <property type="project" value="UniProtKB-UniRule"/>
</dbReference>
<accession>A0A2P1NJR5</accession>
<evidence type="ECO:0000256" key="4">
    <source>
        <dbReference type="HAMAP-Rule" id="MF_00720"/>
    </source>
</evidence>
<dbReference type="InterPro" id="IPR023646">
    <property type="entry name" value="Prisomal_replication_PriB"/>
</dbReference>
<keyword evidence="3 4" id="KW-0238">DNA-binding</keyword>
<dbReference type="Pfam" id="PF22657">
    <property type="entry name" value="SSB_1"/>
    <property type="match status" value="1"/>
</dbReference>
<dbReference type="SUPFAM" id="SSF50249">
    <property type="entry name" value="Nucleic acid-binding proteins"/>
    <property type="match status" value="1"/>
</dbReference>
<proteinExistence type="inferred from homology"/>
<sequence length="96" mass="10308">MENQLTLKAALAEIQLLRYTPAGLPALDLRLEHESVQSDAGARRQVKASVRAVAFGTLAERLARQAPGSGWTFKGFVAAGRGGKGLVLHIQDIQQD</sequence>
<keyword evidence="2 4" id="KW-0235">DNA replication</keyword>
<organism evidence="5 6">
    <name type="scientific">Pulveribacter suum</name>
    <dbReference type="NCBI Taxonomy" id="2116657"/>
    <lineage>
        <taxon>Bacteria</taxon>
        <taxon>Pseudomonadati</taxon>
        <taxon>Pseudomonadota</taxon>
        <taxon>Betaproteobacteria</taxon>
        <taxon>Burkholderiales</taxon>
        <taxon>Comamonadaceae</taxon>
        <taxon>Pulveribacter</taxon>
    </lineage>
</organism>
<dbReference type="KEGG" id="melm:C7H73_06150"/>
<evidence type="ECO:0000256" key="2">
    <source>
        <dbReference type="ARBA" id="ARBA00022705"/>
    </source>
</evidence>
<evidence type="ECO:0000256" key="1">
    <source>
        <dbReference type="ARBA" id="ARBA00022515"/>
    </source>
</evidence>
<dbReference type="InterPro" id="IPR000424">
    <property type="entry name" value="Primosome_PriB/ssb"/>
</dbReference>
<dbReference type="Proteomes" id="UP000241829">
    <property type="component" value="Chromosome"/>
</dbReference>
<dbReference type="PROSITE" id="PS50935">
    <property type="entry name" value="SSB"/>
    <property type="match status" value="1"/>
</dbReference>
<name>A0A2P1NJR5_9BURK</name>
<comment type="subunit">
    <text evidence="4">Homodimer. Interacts with PriA and DnaT. Component of the replication restart primosome. Primosome assembly occurs via a 'hand-off' mechanism. PriA binds to replication forks, subsequently PriB then DnaT bind; DnaT then displaces ssDNA to generate the helicase loading substrate.</text>
</comment>
<dbReference type="Gene3D" id="2.40.50.140">
    <property type="entry name" value="Nucleic acid-binding proteins"/>
    <property type="match status" value="1"/>
</dbReference>
<protein>
    <recommendedName>
        <fullName evidence="4">Replication restart protein PriB</fullName>
    </recommendedName>
</protein>
<dbReference type="GO" id="GO:0003697">
    <property type="term" value="F:single-stranded DNA binding"/>
    <property type="evidence" value="ECO:0007669"/>
    <property type="project" value="UniProtKB-UniRule"/>
</dbReference>
<dbReference type="NCBIfam" id="TIGR04418">
    <property type="entry name" value="PriB_gamma"/>
    <property type="match status" value="1"/>
</dbReference>
<dbReference type="InterPro" id="IPR012340">
    <property type="entry name" value="NA-bd_OB-fold"/>
</dbReference>
<keyword evidence="6" id="KW-1185">Reference proteome</keyword>
<dbReference type="AlphaFoldDB" id="A0A2P1NJR5"/>
<dbReference type="OrthoDB" id="5296916at2"/>
<gene>
    <name evidence="4 5" type="primary">priB</name>
    <name evidence="5" type="ORF">C7H73_06150</name>
</gene>